<dbReference type="GO" id="GO:0005737">
    <property type="term" value="C:cytoplasm"/>
    <property type="evidence" value="ECO:0007669"/>
    <property type="project" value="TreeGrafter"/>
</dbReference>
<keyword evidence="3" id="KW-1185">Reference proteome</keyword>
<dbReference type="STRING" id="742152.A0A2H3J4Z4"/>
<name>A0A2H3J4Z4_WOLCO</name>
<sequence length="333" mass="36522">MGRADGWVIESFSEPPAIGFDADRNGGLPLEAQVLTILANRDVILEDFEQVRHYFTTPQLRRYLLFDQMLCAGPIDLEEFALPGGYEALRLLWAEDLRCPHQFSEYDSTANTTIIHGQPLPPGFFDPPTTPHAEDRNALTPLKITTILGDRLDLSSIKAGKTTPGSDGKEERVVRILGGREISAELIVAVPNNPAAPDMPVDSATEGGDEHLHVPHPHLFAIGDAADAFGAMNSGRSSYFQAEVATSNILKLINRSERLGTHGNAGDQADSSNDDFKQFTPGPPMIKTTLGLTKQLYEVDGEVGTKMDGTPDLEAHRMWQFYGAETDEDKMYE</sequence>
<organism evidence="2 3">
    <name type="scientific">Wolfiporia cocos (strain MD-104)</name>
    <name type="common">Brown rot fungus</name>
    <dbReference type="NCBI Taxonomy" id="742152"/>
    <lineage>
        <taxon>Eukaryota</taxon>
        <taxon>Fungi</taxon>
        <taxon>Dikarya</taxon>
        <taxon>Basidiomycota</taxon>
        <taxon>Agaricomycotina</taxon>
        <taxon>Agaricomycetes</taxon>
        <taxon>Polyporales</taxon>
        <taxon>Phaeolaceae</taxon>
        <taxon>Wolfiporia</taxon>
    </lineage>
</organism>
<dbReference type="OrthoDB" id="202203at2759"/>
<evidence type="ECO:0000313" key="3">
    <source>
        <dbReference type="Proteomes" id="UP000218811"/>
    </source>
</evidence>
<reference evidence="2 3" key="1">
    <citation type="journal article" date="2012" name="Science">
        <title>The Paleozoic origin of enzymatic lignin decomposition reconstructed from 31 fungal genomes.</title>
        <authorList>
            <person name="Floudas D."/>
            <person name="Binder M."/>
            <person name="Riley R."/>
            <person name="Barry K."/>
            <person name="Blanchette R.A."/>
            <person name="Henrissat B."/>
            <person name="Martinez A.T."/>
            <person name="Otillar R."/>
            <person name="Spatafora J.W."/>
            <person name="Yadav J.S."/>
            <person name="Aerts A."/>
            <person name="Benoit I."/>
            <person name="Boyd A."/>
            <person name="Carlson A."/>
            <person name="Copeland A."/>
            <person name="Coutinho P.M."/>
            <person name="de Vries R.P."/>
            <person name="Ferreira P."/>
            <person name="Findley K."/>
            <person name="Foster B."/>
            <person name="Gaskell J."/>
            <person name="Glotzer D."/>
            <person name="Gorecki P."/>
            <person name="Heitman J."/>
            <person name="Hesse C."/>
            <person name="Hori C."/>
            <person name="Igarashi K."/>
            <person name="Jurgens J.A."/>
            <person name="Kallen N."/>
            <person name="Kersten P."/>
            <person name="Kohler A."/>
            <person name="Kuees U."/>
            <person name="Kumar T.K.A."/>
            <person name="Kuo A."/>
            <person name="LaButti K."/>
            <person name="Larrondo L.F."/>
            <person name="Lindquist E."/>
            <person name="Ling A."/>
            <person name="Lombard V."/>
            <person name="Lucas S."/>
            <person name="Lundell T."/>
            <person name="Martin R."/>
            <person name="McLaughlin D.J."/>
            <person name="Morgenstern I."/>
            <person name="Morin E."/>
            <person name="Murat C."/>
            <person name="Nagy L.G."/>
            <person name="Nolan M."/>
            <person name="Ohm R.A."/>
            <person name="Patyshakuliyeva A."/>
            <person name="Rokas A."/>
            <person name="Ruiz-Duenas F.J."/>
            <person name="Sabat G."/>
            <person name="Salamov A."/>
            <person name="Samejima M."/>
            <person name="Schmutz J."/>
            <person name="Slot J.C."/>
            <person name="St John F."/>
            <person name="Stenlid J."/>
            <person name="Sun H."/>
            <person name="Sun S."/>
            <person name="Syed K."/>
            <person name="Tsang A."/>
            <person name="Wiebenga A."/>
            <person name="Young D."/>
            <person name="Pisabarro A."/>
            <person name="Eastwood D.C."/>
            <person name="Martin F."/>
            <person name="Cullen D."/>
            <person name="Grigoriev I.V."/>
            <person name="Hibbett D.S."/>
        </authorList>
    </citation>
    <scope>NUCLEOTIDE SEQUENCE [LARGE SCALE GENOMIC DNA]</scope>
    <source>
        <strain evidence="2 3">MD-104</strain>
    </source>
</reference>
<dbReference type="Proteomes" id="UP000218811">
    <property type="component" value="Unassembled WGS sequence"/>
</dbReference>
<dbReference type="GO" id="GO:0004174">
    <property type="term" value="F:electron-transferring-flavoprotein dehydrogenase activity"/>
    <property type="evidence" value="ECO:0007669"/>
    <property type="project" value="TreeGrafter"/>
</dbReference>
<evidence type="ECO:0000256" key="1">
    <source>
        <dbReference type="SAM" id="MobiDB-lite"/>
    </source>
</evidence>
<feature type="region of interest" description="Disordered" evidence="1">
    <location>
        <begin position="261"/>
        <end position="284"/>
    </location>
</feature>
<evidence type="ECO:0008006" key="4">
    <source>
        <dbReference type="Google" id="ProtNLM"/>
    </source>
</evidence>
<dbReference type="PANTHER" id="PTHR43735">
    <property type="entry name" value="APOPTOSIS-INDUCING FACTOR 1"/>
    <property type="match status" value="1"/>
</dbReference>
<dbReference type="AlphaFoldDB" id="A0A2H3J4Z4"/>
<protein>
    <recommendedName>
        <fullName evidence="4">FAD/NAD(P)-binding domain-containing protein</fullName>
    </recommendedName>
</protein>
<evidence type="ECO:0000313" key="2">
    <source>
        <dbReference type="EMBL" id="PCH37322.1"/>
    </source>
</evidence>
<proteinExistence type="predicted"/>
<dbReference type="PANTHER" id="PTHR43735:SF2">
    <property type="entry name" value="FE-REGULATED PROTEIN 8"/>
    <property type="match status" value="1"/>
</dbReference>
<gene>
    <name evidence="2" type="ORF">WOLCODRAFT_158045</name>
</gene>
<dbReference type="EMBL" id="KB467920">
    <property type="protein sequence ID" value="PCH37322.1"/>
    <property type="molecule type" value="Genomic_DNA"/>
</dbReference>
<accession>A0A2H3J4Z4</accession>
<dbReference type="GO" id="GO:0050660">
    <property type="term" value="F:flavin adenine dinucleotide binding"/>
    <property type="evidence" value="ECO:0007669"/>
    <property type="project" value="TreeGrafter"/>
</dbReference>